<feature type="transmembrane region" description="Helical" evidence="8">
    <location>
        <begin position="331"/>
        <end position="353"/>
    </location>
</feature>
<feature type="transmembrane region" description="Helical" evidence="8">
    <location>
        <begin position="365"/>
        <end position="389"/>
    </location>
</feature>
<dbReference type="EMBL" id="WNWQ01000696">
    <property type="protein sequence ID" value="KAE9964480.1"/>
    <property type="molecule type" value="Genomic_DNA"/>
</dbReference>
<feature type="transmembrane region" description="Helical" evidence="8">
    <location>
        <begin position="51"/>
        <end position="69"/>
    </location>
</feature>
<protein>
    <recommendedName>
        <fullName evidence="9">Major facilitator superfamily (MFS) profile domain-containing protein</fullName>
    </recommendedName>
</protein>
<keyword evidence="3 7" id="KW-0813">Transport</keyword>
<sequence>MFNPLNMPLYNKAAVVVAVGGFIFGLETGSIGPLTVMTSFSETFGNLSSTIHGVVVSSILIGGTASGLFAGNISDIYGRTFTITAGAIVFGIGATLECTAFQLGQFIAGRVIAGIGEGIFFCNLIVYVCEIAPARSRGPLCSVIQLMVQLGITLGYFISYGTARIKDSSLSWRIPLGVQALVSFAFALACFVLPPSPRWLLAKGRKPEAISTLEKLGLASSELEEMLEKPSSEASSIIDMTLLSSIRANFRDMAQVFSPHARKQTALACFMTAFQQFSGIDGVLYYAPLLFQQAGLQSEEASFLASGVTALIMLAVTVPASIYADHWGRRMSVIIGGLILTTCMLVIGSLYASNSVHSDTGAARWVVIVAIYIFAITYSVSFAISVRIYSSEIQPADTRAGATSLAQSANWLANWIVAFTTPILLARSSFAVYYFFGFSTLFAVLVCALVMPETKGKSLEAIDRAFNDGSVAKKWAFLGGKRHGEDGHVHQIGGSELLQSTV</sequence>
<dbReference type="InterPro" id="IPR036259">
    <property type="entry name" value="MFS_trans_sf"/>
</dbReference>
<feature type="transmembrane region" description="Helical" evidence="8">
    <location>
        <begin position="107"/>
        <end position="128"/>
    </location>
</feature>
<dbReference type="GO" id="GO:0005351">
    <property type="term" value="F:carbohydrate:proton symporter activity"/>
    <property type="evidence" value="ECO:0007669"/>
    <property type="project" value="TreeGrafter"/>
</dbReference>
<dbReference type="InterPro" id="IPR050360">
    <property type="entry name" value="MFS_Sugar_Transporters"/>
</dbReference>
<dbReference type="InterPro" id="IPR005828">
    <property type="entry name" value="MFS_sugar_transport-like"/>
</dbReference>
<dbReference type="Pfam" id="PF00083">
    <property type="entry name" value="Sugar_tr"/>
    <property type="match status" value="1"/>
</dbReference>
<dbReference type="SUPFAM" id="SSF103473">
    <property type="entry name" value="MFS general substrate transporter"/>
    <property type="match status" value="1"/>
</dbReference>
<feature type="transmembrane region" description="Helical" evidence="8">
    <location>
        <begin position="140"/>
        <end position="160"/>
    </location>
</feature>
<dbReference type="OrthoDB" id="5399138at2759"/>
<dbReference type="PANTHER" id="PTHR48022:SF2">
    <property type="entry name" value="PLASTIDIC GLUCOSE TRANSPORTER 4"/>
    <property type="match status" value="1"/>
</dbReference>
<dbReference type="AlphaFoldDB" id="A0A8H3YKY8"/>
<feature type="transmembrane region" description="Helical" evidence="8">
    <location>
        <begin position="12"/>
        <end position="31"/>
    </location>
</feature>
<feature type="transmembrane region" description="Helical" evidence="8">
    <location>
        <begin position="432"/>
        <end position="451"/>
    </location>
</feature>
<dbReference type="InterPro" id="IPR020846">
    <property type="entry name" value="MFS_dom"/>
</dbReference>
<dbReference type="PROSITE" id="PS50850">
    <property type="entry name" value="MFS"/>
    <property type="match status" value="1"/>
</dbReference>
<accession>A0A8H3YKY8</accession>
<dbReference type="PROSITE" id="PS00216">
    <property type="entry name" value="SUGAR_TRANSPORT_1"/>
    <property type="match status" value="1"/>
</dbReference>
<evidence type="ECO:0000256" key="3">
    <source>
        <dbReference type="ARBA" id="ARBA00022448"/>
    </source>
</evidence>
<comment type="subcellular location">
    <subcellularLocation>
        <location evidence="1">Membrane</location>
        <topology evidence="1">Multi-pass membrane protein</topology>
    </subcellularLocation>
</comment>
<evidence type="ECO:0000259" key="9">
    <source>
        <dbReference type="PROSITE" id="PS50850"/>
    </source>
</evidence>
<dbReference type="PRINTS" id="PR00171">
    <property type="entry name" value="SUGRTRNSPORT"/>
</dbReference>
<feature type="transmembrane region" description="Helical" evidence="8">
    <location>
        <begin position="76"/>
        <end position="95"/>
    </location>
</feature>
<dbReference type="InterPro" id="IPR005829">
    <property type="entry name" value="Sugar_transporter_CS"/>
</dbReference>
<proteinExistence type="inferred from homology"/>
<evidence type="ECO:0000313" key="11">
    <source>
        <dbReference type="Proteomes" id="UP000433883"/>
    </source>
</evidence>
<reference evidence="10 11" key="1">
    <citation type="submission" date="2019-11" db="EMBL/GenBank/DDBJ databases">
        <title>Venturia inaequalis Genome Resource.</title>
        <authorList>
            <person name="Lichtner F.J."/>
        </authorList>
    </citation>
    <scope>NUCLEOTIDE SEQUENCE [LARGE SCALE GENOMIC DNA]</scope>
    <source>
        <strain evidence="10">Bline_iso_100314</strain>
    </source>
</reference>
<feature type="transmembrane region" description="Helical" evidence="8">
    <location>
        <begin position="172"/>
        <end position="193"/>
    </location>
</feature>
<evidence type="ECO:0000256" key="8">
    <source>
        <dbReference type="SAM" id="Phobius"/>
    </source>
</evidence>
<keyword evidence="6 8" id="KW-0472">Membrane</keyword>
<evidence type="ECO:0000256" key="7">
    <source>
        <dbReference type="RuleBase" id="RU003346"/>
    </source>
</evidence>
<dbReference type="PANTHER" id="PTHR48022">
    <property type="entry name" value="PLASTIDIC GLUCOSE TRANSPORTER 4"/>
    <property type="match status" value="1"/>
</dbReference>
<evidence type="ECO:0000256" key="2">
    <source>
        <dbReference type="ARBA" id="ARBA00010992"/>
    </source>
</evidence>
<evidence type="ECO:0000256" key="6">
    <source>
        <dbReference type="ARBA" id="ARBA00023136"/>
    </source>
</evidence>
<evidence type="ECO:0000256" key="1">
    <source>
        <dbReference type="ARBA" id="ARBA00004141"/>
    </source>
</evidence>
<keyword evidence="5 8" id="KW-1133">Transmembrane helix</keyword>
<dbReference type="FunFam" id="1.20.1250.20:FF:000134">
    <property type="entry name" value="MFS sugar transporter protein"/>
    <property type="match status" value="1"/>
</dbReference>
<evidence type="ECO:0000256" key="5">
    <source>
        <dbReference type="ARBA" id="ARBA00022989"/>
    </source>
</evidence>
<dbReference type="Gene3D" id="1.20.1250.20">
    <property type="entry name" value="MFS general substrate transporter like domains"/>
    <property type="match status" value="2"/>
</dbReference>
<keyword evidence="4 8" id="KW-0812">Transmembrane</keyword>
<dbReference type="InterPro" id="IPR003663">
    <property type="entry name" value="Sugar/inositol_transpt"/>
</dbReference>
<dbReference type="PROSITE" id="PS00217">
    <property type="entry name" value="SUGAR_TRANSPORT_2"/>
    <property type="match status" value="1"/>
</dbReference>
<gene>
    <name evidence="10" type="ORF">BLS_008285</name>
</gene>
<comment type="similarity">
    <text evidence="2 7">Belongs to the major facilitator superfamily. Sugar transporter (TC 2.A.1.1) family.</text>
</comment>
<comment type="caution">
    <text evidence="10">The sequence shown here is derived from an EMBL/GenBank/DDBJ whole genome shotgun (WGS) entry which is preliminary data.</text>
</comment>
<dbReference type="NCBIfam" id="TIGR00879">
    <property type="entry name" value="SP"/>
    <property type="match status" value="1"/>
</dbReference>
<feature type="transmembrane region" description="Helical" evidence="8">
    <location>
        <begin position="267"/>
        <end position="291"/>
    </location>
</feature>
<evidence type="ECO:0000313" key="10">
    <source>
        <dbReference type="EMBL" id="KAE9964480.1"/>
    </source>
</evidence>
<feature type="domain" description="Major facilitator superfamily (MFS) profile" evidence="9">
    <location>
        <begin position="13"/>
        <end position="455"/>
    </location>
</feature>
<feature type="transmembrane region" description="Helical" evidence="8">
    <location>
        <begin position="303"/>
        <end position="324"/>
    </location>
</feature>
<evidence type="ECO:0000256" key="4">
    <source>
        <dbReference type="ARBA" id="ARBA00022692"/>
    </source>
</evidence>
<dbReference type="Proteomes" id="UP000433883">
    <property type="component" value="Unassembled WGS sequence"/>
</dbReference>
<organism evidence="10 11">
    <name type="scientific">Venturia inaequalis</name>
    <name type="common">Apple scab fungus</name>
    <dbReference type="NCBI Taxonomy" id="5025"/>
    <lineage>
        <taxon>Eukaryota</taxon>
        <taxon>Fungi</taxon>
        <taxon>Dikarya</taxon>
        <taxon>Ascomycota</taxon>
        <taxon>Pezizomycotina</taxon>
        <taxon>Dothideomycetes</taxon>
        <taxon>Pleosporomycetidae</taxon>
        <taxon>Venturiales</taxon>
        <taxon>Venturiaceae</taxon>
        <taxon>Venturia</taxon>
    </lineage>
</organism>
<name>A0A8H3YKY8_VENIN</name>
<dbReference type="GO" id="GO:0016020">
    <property type="term" value="C:membrane"/>
    <property type="evidence" value="ECO:0007669"/>
    <property type="project" value="UniProtKB-SubCell"/>
</dbReference>